<sequence length="77" mass="8816">MVDFGSPNSGFKFQPREYTVEIEAKLGHFDHWTPLVRFALHLENAIHPGSYIAYSNNPDQVTPEEQARADQLIRSTE</sequence>
<reference evidence="2" key="1">
    <citation type="submission" date="2021-01" db="EMBL/GenBank/DDBJ databases">
        <title>Whole genome shotgun sequence of Acrocarpospora phusangensis NBRC 108782.</title>
        <authorList>
            <person name="Komaki H."/>
            <person name="Tamura T."/>
        </authorList>
    </citation>
    <scope>NUCLEOTIDE SEQUENCE</scope>
    <source>
        <strain evidence="2">NBRC 108782</strain>
    </source>
</reference>
<evidence type="ECO:0000256" key="1">
    <source>
        <dbReference type="SAM" id="MobiDB-lite"/>
    </source>
</evidence>
<accession>A0A919QAM1</accession>
<feature type="region of interest" description="Disordered" evidence="1">
    <location>
        <begin position="56"/>
        <end position="77"/>
    </location>
</feature>
<organism evidence="2 3">
    <name type="scientific">Acrocarpospora phusangensis</name>
    <dbReference type="NCBI Taxonomy" id="1070424"/>
    <lineage>
        <taxon>Bacteria</taxon>
        <taxon>Bacillati</taxon>
        <taxon>Actinomycetota</taxon>
        <taxon>Actinomycetes</taxon>
        <taxon>Streptosporangiales</taxon>
        <taxon>Streptosporangiaceae</taxon>
        <taxon>Acrocarpospora</taxon>
    </lineage>
</organism>
<proteinExistence type="predicted"/>
<evidence type="ECO:0000313" key="3">
    <source>
        <dbReference type="Proteomes" id="UP000640052"/>
    </source>
</evidence>
<dbReference type="RefSeq" id="WP_204041861.1">
    <property type="nucleotide sequence ID" value="NZ_BOOA01000025.1"/>
</dbReference>
<dbReference type="AlphaFoldDB" id="A0A919QAM1"/>
<comment type="caution">
    <text evidence="2">The sequence shown here is derived from an EMBL/GenBank/DDBJ whole genome shotgun (WGS) entry which is preliminary data.</text>
</comment>
<name>A0A919QAM1_9ACTN</name>
<dbReference type="EMBL" id="BOOA01000025">
    <property type="protein sequence ID" value="GIH25133.1"/>
    <property type="molecule type" value="Genomic_DNA"/>
</dbReference>
<dbReference type="Proteomes" id="UP000640052">
    <property type="component" value="Unassembled WGS sequence"/>
</dbReference>
<protein>
    <submittedName>
        <fullName evidence="2">Uncharacterized protein</fullName>
    </submittedName>
</protein>
<gene>
    <name evidence="2" type="ORF">Aph01nite_34430</name>
</gene>
<keyword evidence="3" id="KW-1185">Reference proteome</keyword>
<evidence type="ECO:0000313" key="2">
    <source>
        <dbReference type="EMBL" id="GIH25133.1"/>
    </source>
</evidence>